<dbReference type="InterPro" id="IPR011146">
    <property type="entry name" value="HIT-like"/>
</dbReference>
<dbReference type="RefSeq" id="WP_377303703.1">
    <property type="nucleotide sequence ID" value="NZ_CP180191.1"/>
</dbReference>
<evidence type="ECO:0000256" key="1">
    <source>
        <dbReference type="PROSITE-ProRule" id="PRU00464"/>
    </source>
</evidence>
<evidence type="ECO:0000313" key="4">
    <source>
        <dbReference type="Proteomes" id="UP001595556"/>
    </source>
</evidence>
<dbReference type="GO" id="GO:0008168">
    <property type="term" value="F:methyltransferase activity"/>
    <property type="evidence" value="ECO:0007669"/>
    <property type="project" value="UniProtKB-KW"/>
</dbReference>
<keyword evidence="4" id="KW-1185">Reference proteome</keyword>
<feature type="short sequence motif" description="Histidine triad motif" evidence="1">
    <location>
        <begin position="97"/>
        <end position="101"/>
    </location>
</feature>
<sequence length="148" mass="16466">MNAHVPGGQPATCPLCAADGGRLILRSSRWRVVFADEPDYPCFVRVIWNTHVREMSDLPESEQHLLMQAVFAVERAMRAVLNPHKINLASFGNMAPHVHWHVIPRWPDDAHFPQPTWASKQREGVAHGADLRDPLAQAICAALAPLDA</sequence>
<comment type="caution">
    <text evidence="3">The sequence shown here is derived from an EMBL/GenBank/DDBJ whole genome shotgun (WGS) entry which is preliminary data.</text>
</comment>
<dbReference type="SUPFAM" id="SSF54197">
    <property type="entry name" value="HIT-like"/>
    <property type="match status" value="1"/>
</dbReference>
<dbReference type="Proteomes" id="UP001595556">
    <property type="component" value="Unassembled WGS sequence"/>
</dbReference>
<evidence type="ECO:0000313" key="3">
    <source>
        <dbReference type="EMBL" id="MFC3148087.1"/>
    </source>
</evidence>
<dbReference type="GO" id="GO:0032259">
    <property type="term" value="P:methylation"/>
    <property type="evidence" value="ECO:0007669"/>
    <property type="project" value="UniProtKB-KW"/>
</dbReference>
<dbReference type="InterPro" id="IPR036265">
    <property type="entry name" value="HIT-like_sf"/>
</dbReference>
<dbReference type="EC" id="2.1.1.-" evidence="3"/>
<name>A0ABV7H7S3_9BURK</name>
<reference evidence="4" key="1">
    <citation type="journal article" date="2019" name="Int. J. Syst. Evol. Microbiol.">
        <title>The Global Catalogue of Microorganisms (GCM) 10K type strain sequencing project: providing services to taxonomists for standard genome sequencing and annotation.</title>
        <authorList>
            <consortium name="The Broad Institute Genomics Platform"/>
            <consortium name="The Broad Institute Genome Sequencing Center for Infectious Disease"/>
            <person name="Wu L."/>
            <person name="Ma J."/>
        </authorList>
    </citation>
    <scope>NUCLEOTIDE SEQUENCE [LARGE SCALE GENOMIC DNA]</scope>
    <source>
        <strain evidence="4">KCTC 52168</strain>
    </source>
</reference>
<keyword evidence="3" id="KW-0489">Methyltransferase</keyword>
<proteinExistence type="predicted"/>
<accession>A0ABV7H7S3</accession>
<gene>
    <name evidence="3" type="ORF">ACFOEN_10575</name>
</gene>
<dbReference type="EMBL" id="JBHRTI010000004">
    <property type="protein sequence ID" value="MFC3148087.1"/>
    <property type="molecule type" value="Genomic_DNA"/>
</dbReference>
<dbReference type="Pfam" id="PF01230">
    <property type="entry name" value="HIT"/>
    <property type="match status" value="1"/>
</dbReference>
<evidence type="ECO:0000259" key="2">
    <source>
        <dbReference type="PROSITE" id="PS51084"/>
    </source>
</evidence>
<organism evidence="3 4">
    <name type="scientific">Piscinibacterium candidicorallinum</name>
    <dbReference type="NCBI Taxonomy" id="1793872"/>
    <lineage>
        <taxon>Bacteria</taxon>
        <taxon>Pseudomonadati</taxon>
        <taxon>Pseudomonadota</taxon>
        <taxon>Betaproteobacteria</taxon>
        <taxon>Burkholderiales</taxon>
        <taxon>Piscinibacterium</taxon>
    </lineage>
</organism>
<keyword evidence="3" id="KW-0808">Transferase</keyword>
<feature type="domain" description="HIT" evidence="2">
    <location>
        <begin position="11"/>
        <end position="112"/>
    </location>
</feature>
<protein>
    <submittedName>
        <fullName evidence="3">HIT family protein</fullName>
        <ecNumber evidence="3">2.1.1.-</ecNumber>
    </submittedName>
</protein>
<dbReference type="PROSITE" id="PS51084">
    <property type="entry name" value="HIT_2"/>
    <property type="match status" value="1"/>
</dbReference>
<dbReference type="Gene3D" id="3.30.428.10">
    <property type="entry name" value="HIT-like"/>
    <property type="match status" value="1"/>
</dbReference>